<dbReference type="HOGENOM" id="CLU_103274_0_0_0"/>
<feature type="domain" description="Yip1" evidence="6">
    <location>
        <begin position="62"/>
        <end position="222"/>
    </location>
</feature>
<feature type="transmembrane region" description="Helical" evidence="5">
    <location>
        <begin position="115"/>
        <end position="137"/>
    </location>
</feature>
<dbReference type="KEGG" id="dge:Dgeo_1824"/>
<feature type="transmembrane region" description="Helical" evidence="5">
    <location>
        <begin position="149"/>
        <end position="167"/>
    </location>
</feature>
<dbReference type="Pfam" id="PF04893">
    <property type="entry name" value="Yip1"/>
    <property type="match status" value="1"/>
</dbReference>
<feature type="transmembrane region" description="Helical" evidence="5">
    <location>
        <begin position="206"/>
        <end position="233"/>
    </location>
</feature>
<evidence type="ECO:0000256" key="5">
    <source>
        <dbReference type="SAM" id="Phobius"/>
    </source>
</evidence>
<dbReference type="EMBL" id="CP000359">
    <property type="protein sequence ID" value="ABF46119.1"/>
    <property type="molecule type" value="Genomic_DNA"/>
</dbReference>
<feature type="transmembrane region" description="Helical" evidence="5">
    <location>
        <begin position="84"/>
        <end position="103"/>
    </location>
</feature>
<evidence type="ECO:0000313" key="7">
    <source>
        <dbReference type="EMBL" id="ABF46119.1"/>
    </source>
</evidence>
<keyword evidence="3 5" id="KW-1133">Transmembrane helix</keyword>
<keyword evidence="2 5" id="KW-0812">Transmembrane</keyword>
<keyword evidence="4 5" id="KW-0472">Membrane</keyword>
<reference evidence="7" key="1">
    <citation type="submission" date="2006-04" db="EMBL/GenBank/DDBJ databases">
        <title>Complete sequence of chromosome of Deinococcus geothermalis DSM 11300.</title>
        <authorList>
            <consortium name="US DOE Joint Genome Institute"/>
            <person name="Copeland A."/>
            <person name="Lucas S."/>
            <person name="Lapidus A."/>
            <person name="Barry K."/>
            <person name="Detter J.C."/>
            <person name="Glavina del Rio T."/>
            <person name="Hammon N."/>
            <person name="Israni S."/>
            <person name="Dalin E."/>
            <person name="Tice H."/>
            <person name="Pitluck S."/>
            <person name="Brettin T."/>
            <person name="Bruce D."/>
            <person name="Han C."/>
            <person name="Tapia R."/>
            <person name="Saunders E."/>
            <person name="Gilna P."/>
            <person name="Schmutz J."/>
            <person name="Larimer F."/>
            <person name="Land M."/>
            <person name="Hauser L."/>
            <person name="Kyrpides N."/>
            <person name="Kim E."/>
            <person name="Daly M.J."/>
            <person name="Fredrickson J.K."/>
            <person name="Makarova K.S."/>
            <person name="Gaidamakova E.K."/>
            <person name="Zhai M."/>
            <person name="Richardson P."/>
        </authorList>
    </citation>
    <scope>NUCLEOTIDE SEQUENCE</scope>
    <source>
        <strain evidence="7">DSM 11300</strain>
    </source>
</reference>
<accession>Q1IXB5</accession>
<keyword evidence="8" id="KW-1185">Reference proteome</keyword>
<dbReference type="GO" id="GO:0016020">
    <property type="term" value="C:membrane"/>
    <property type="evidence" value="ECO:0007669"/>
    <property type="project" value="UniProtKB-SubCell"/>
</dbReference>
<sequence length="234" mass="25330">MRTRGQPFGHSFGAPPRPSAEVFTLSSWFFTLRNGGLLPPVPWSMTNPLQANLADMFGQSMAVLTRPSPATFELFERRGGTRQAFVYVLLAALVSAVIAALFAPFHQGVTVIGQFITRLILIPVQFGIFTGLVYLIGRSLFRGTGNYPEVAYTFALFYVPLSIVGTVLGIIPILGWIVGILIAALMIFFGYLAVQSSMNLRDTVSAAVTLVLSGVAYWVVGALLLALVLAPFVR</sequence>
<dbReference type="eggNOG" id="ENOG503390U">
    <property type="taxonomic scope" value="Bacteria"/>
</dbReference>
<evidence type="ECO:0000256" key="3">
    <source>
        <dbReference type="ARBA" id="ARBA00022989"/>
    </source>
</evidence>
<name>Q1IXB5_DEIGD</name>
<dbReference type="STRING" id="319795.Dgeo_1824"/>
<proteinExistence type="predicted"/>
<evidence type="ECO:0000313" key="8">
    <source>
        <dbReference type="Proteomes" id="UP000002431"/>
    </source>
</evidence>
<evidence type="ECO:0000256" key="4">
    <source>
        <dbReference type="ARBA" id="ARBA00023136"/>
    </source>
</evidence>
<comment type="subcellular location">
    <subcellularLocation>
        <location evidence="1">Membrane</location>
        <topology evidence="1">Multi-pass membrane protein</topology>
    </subcellularLocation>
</comment>
<feature type="transmembrane region" description="Helical" evidence="5">
    <location>
        <begin position="173"/>
        <end position="194"/>
    </location>
</feature>
<organism evidence="7 8">
    <name type="scientific">Deinococcus geothermalis (strain DSM 11300 / CIP 105573 / AG-3a)</name>
    <dbReference type="NCBI Taxonomy" id="319795"/>
    <lineage>
        <taxon>Bacteria</taxon>
        <taxon>Thermotogati</taxon>
        <taxon>Deinococcota</taxon>
        <taxon>Deinococci</taxon>
        <taxon>Deinococcales</taxon>
        <taxon>Deinococcaceae</taxon>
        <taxon>Deinococcus</taxon>
    </lineage>
</organism>
<protein>
    <recommendedName>
        <fullName evidence="6">Yip1 domain-containing protein</fullName>
    </recommendedName>
</protein>
<evidence type="ECO:0000256" key="1">
    <source>
        <dbReference type="ARBA" id="ARBA00004141"/>
    </source>
</evidence>
<dbReference type="InterPro" id="IPR006977">
    <property type="entry name" value="Yip1_dom"/>
</dbReference>
<gene>
    <name evidence="7" type="ordered locus">Dgeo_1824</name>
</gene>
<evidence type="ECO:0000259" key="6">
    <source>
        <dbReference type="Pfam" id="PF04893"/>
    </source>
</evidence>
<dbReference type="Proteomes" id="UP000002431">
    <property type="component" value="Chromosome"/>
</dbReference>
<dbReference type="AlphaFoldDB" id="Q1IXB5"/>
<evidence type="ECO:0000256" key="2">
    <source>
        <dbReference type="ARBA" id="ARBA00022692"/>
    </source>
</evidence>